<evidence type="ECO:0000313" key="1">
    <source>
        <dbReference type="EMBL" id="CAB4777507.1"/>
    </source>
</evidence>
<reference evidence="1" key="1">
    <citation type="submission" date="2020-05" db="EMBL/GenBank/DDBJ databases">
        <authorList>
            <person name="Chiriac C."/>
            <person name="Salcher M."/>
            <person name="Ghai R."/>
            <person name="Kavagutti S V."/>
        </authorList>
    </citation>
    <scope>NUCLEOTIDE SEQUENCE</scope>
</reference>
<dbReference type="EMBL" id="CAEZZY010000044">
    <property type="protein sequence ID" value="CAB4777507.1"/>
    <property type="molecule type" value="Genomic_DNA"/>
</dbReference>
<dbReference type="Gene3D" id="3.10.105.10">
    <property type="entry name" value="Dipeptide-binding Protein, Domain 3"/>
    <property type="match status" value="1"/>
</dbReference>
<protein>
    <submittedName>
        <fullName evidence="1">Unannotated protein</fullName>
    </submittedName>
</protein>
<dbReference type="SUPFAM" id="SSF53850">
    <property type="entry name" value="Periplasmic binding protein-like II"/>
    <property type="match status" value="1"/>
</dbReference>
<proteinExistence type="predicted"/>
<name>A0A6J6W468_9ZZZZ</name>
<sequence>MGDGLKKAGFVVNVSYKPSGTWNANLEKYKAETDLFGSGWGPDWANASTVVPEMWGQGCCNYTSNMKAVGAQAASYKLFISNVNKALNELDRNKQASMWKKLNQFGMDQYWYVYTAFTKTQDYWGSKVGGVDFWDPQGTWIFGNLYVKK</sequence>
<gene>
    <name evidence="1" type="ORF">UFOPK2928_00547</name>
</gene>
<organism evidence="1">
    <name type="scientific">freshwater metagenome</name>
    <dbReference type="NCBI Taxonomy" id="449393"/>
    <lineage>
        <taxon>unclassified sequences</taxon>
        <taxon>metagenomes</taxon>
        <taxon>ecological metagenomes</taxon>
    </lineage>
</organism>
<dbReference type="Gene3D" id="3.40.190.10">
    <property type="entry name" value="Periplasmic binding protein-like II"/>
    <property type="match status" value="1"/>
</dbReference>
<accession>A0A6J6W468</accession>
<dbReference type="AlphaFoldDB" id="A0A6J6W468"/>